<evidence type="ECO:0000256" key="2">
    <source>
        <dbReference type="SAM" id="Phobius"/>
    </source>
</evidence>
<keyword evidence="2" id="KW-0812">Transmembrane</keyword>
<comment type="caution">
    <text evidence="3">The sequence shown here is derived from an EMBL/GenBank/DDBJ whole genome shotgun (WGS) entry which is preliminary data.</text>
</comment>
<feature type="transmembrane region" description="Helical" evidence="2">
    <location>
        <begin position="239"/>
        <end position="258"/>
    </location>
</feature>
<dbReference type="EMBL" id="WOCE01000003">
    <property type="protein sequence ID" value="KAE9617305.1"/>
    <property type="molecule type" value="Genomic_DNA"/>
</dbReference>
<dbReference type="PANTHER" id="PTHR37222">
    <property type="entry name" value="OS02G0718000 PROTEIN"/>
    <property type="match status" value="1"/>
</dbReference>
<evidence type="ECO:0000313" key="3">
    <source>
        <dbReference type="EMBL" id="KAE9617305.1"/>
    </source>
</evidence>
<gene>
    <name evidence="3" type="ORF">Lalb_Chr03g0033971</name>
</gene>
<evidence type="ECO:0000256" key="1">
    <source>
        <dbReference type="SAM" id="MobiDB-lite"/>
    </source>
</evidence>
<feature type="compositionally biased region" description="Low complexity" evidence="1">
    <location>
        <begin position="75"/>
        <end position="85"/>
    </location>
</feature>
<evidence type="ECO:0000313" key="4">
    <source>
        <dbReference type="Proteomes" id="UP000447434"/>
    </source>
</evidence>
<reference evidence="4" key="1">
    <citation type="journal article" date="2020" name="Nat. Commun.">
        <title>Genome sequence of the cluster root forming white lupin.</title>
        <authorList>
            <person name="Hufnagel B."/>
            <person name="Marques A."/>
            <person name="Soriano A."/>
            <person name="Marques L."/>
            <person name="Divol F."/>
            <person name="Doumas P."/>
            <person name="Sallet E."/>
            <person name="Mancinotti D."/>
            <person name="Carrere S."/>
            <person name="Marande W."/>
            <person name="Arribat S."/>
            <person name="Keller J."/>
            <person name="Huneau C."/>
            <person name="Blein T."/>
            <person name="Aime D."/>
            <person name="Laguerre M."/>
            <person name="Taylor J."/>
            <person name="Schubert V."/>
            <person name="Nelson M."/>
            <person name="Geu-Flores F."/>
            <person name="Crespi M."/>
            <person name="Gallardo-Guerrero K."/>
            <person name="Delaux P.-M."/>
            <person name="Salse J."/>
            <person name="Berges H."/>
            <person name="Guyot R."/>
            <person name="Gouzy J."/>
            <person name="Peret B."/>
        </authorList>
    </citation>
    <scope>NUCLEOTIDE SEQUENCE [LARGE SCALE GENOMIC DNA]</scope>
    <source>
        <strain evidence="4">cv. Amiga</strain>
    </source>
</reference>
<protein>
    <submittedName>
        <fullName evidence="3">Uncharacterized protein</fullName>
    </submittedName>
</protein>
<dbReference type="AlphaFoldDB" id="A0A6A4QRC1"/>
<feature type="transmembrane region" description="Helical" evidence="2">
    <location>
        <begin position="135"/>
        <end position="153"/>
    </location>
</feature>
<dbReference type="Proteomes" id="UP000447434">
    <property type="component" value="Chromosome 3"/>
</dbReference>
<keyword evidence="4" id="KW-1185">Reference proteome</keyword>
<keyword evidence="2" id="KW-1133">Transmembrane helix</keyword>
<name>A0A6A4QRC1_LUPAL</name>
<dbReference type="PANTHER" id="PTHR37222:SF1">
    <property type="entry name" value="OS02G0718000 PROTEIN"/>
    <property type="match status" value="1"/>
</dbReference>
<dbReference type="OrthoDB" id="1908269at2759"/>
<accession>A0A6A4QRC1</accession>
<feature type="region of interest" description="Disordered" evidence="1">
    <location>
        <begin position="63"/>
        <end position="99"/>
    </location>
</feature>
<feature type="transmembrane region" description="Helical" evidence="2">
    <location>
        <begin position="159"/>
        <end position="180"/>
    </location>
</feature>
<sequence>MAAIISRRLRLSSTFLKSSSSFIFPPTFSRSKTPSSYSFPQLTPQTYSRSFFPISSLSKPFFFSTNNSPPPPPSNSDSDSNSKPQDPNPYPSQNPDFKHQEIEGPTVERDLSPLANETREVLEGMMKNMYNLSKIVALLGLVQLGIGAWITYITRSSPITEVSVQSLLAFAFPFSIAFMLRRSLKPMYFFKKMEEQGRLQILTLTLQVAKQLNVFFVRVRGVSFVSVAAISFGLLDEKWYWEVDVLAVCSICLIKPLFMKLIYIKNSSKIVVKVN</sequence>
<proteinExistence type="predicted"/>
<organism evidence="3 4">
    <name type="scientific">Lupinus albus</name>
    <name type="common">White lupine</name>
    <name type="synonym">Lupinus termis</name>
    <dbReference type="NCBI Taxonomy" id="3870"/>
    <lineage>
        <taxon>Eukaryota</taxon>
        <taxon>Viridiplantae</taxon>
        <taxon>Streptophyta</taxon>
        <taxon>Embryophyta</taxon>
        <taxon>Tracheophyta</taxon>
        <taxon>Spermatophyta</taxon>
        <taxon>Magnoliopsida</taxon>
        <taxon>eudicotyledons</taxon>
        <taxon>Gunneridae</taxon>
        <taxon>Pentapetalae</taxon>
        <taxon>rosids</taxon>
        <taxon>fabids</taxon>
        <taxon>Fabales</taxon>
        <taxon>Fabaceae</taxon>
        <taxon>Papilionoideae</taxon>
        <taxon>50 kb inversion clade</taxon>
        <taxon>genistoids sensu lato</taxon>
        <taxon>core genistoids</taxon>
        <taxon>Genisteae</taxon>
        <taxon>Lupinus</taxon>
    </lineage>
</organism>
<keyword evidence="2" id="KW-0472">Membrane</keyword>